<dbReference type="Gramene" id="C.cajan_39166.t">
    <property type="protein sequence ID" value="C.cajan_39166.t.cds1"/>
    <property type="gene ID" value="C.cajan_39166"/>
</dbReference>
<sequence>MDSGASFLASPYKDLMKNFKTRNFGKVRLVDDEALEIAGMGDINLRTSIDTIWTLKDVIYIPRLKKMLISIDILDVQGYRVTFSDDQWKVVKGNLFVVHVWKKGTLYMVELPTKEVNSVSNDVGHSSTLWHQRLGHMSKKGMKILVSKGTIPELKDVQVSFYEPCVFGK</sequence>
<organism evidence="3 4">
    <name type="scientific">Cajanus cajan</name>
    <name type="common">Pigeon pea</name>
    <name type="synonym">Cajanus indicus</name>
    <dbReference type="NCBI Taxonomy" id="3821"/>
    <lineage>
        <taxon>Eukaryota</taxon>
        <taxon>Viridiplantae</taxon>
        <taxon>Streptophyta</taxon>
        <taxon>Embryophyta</taxon>
        <taxon>Tracheophyta</taxon>
        <taxon>Spermatophyta</taxon>
        <taxon>Magnoliopsida</taxon>
        <taxon>eudicotyledons</taxon>
        <taxon>Gunneridae</taxon>
        <taxon>Pentapetalae</taxon>
        <taxon>rosids</taxon>
        <taxon>fabids</taxon>
        <taxon>Fabales</taxon>
        <taxon>Fabaceae</taxon>
        <taxon>Papilionoideae</taxon>
        <taxon>50 kb inversion clade</taxon>
        <taxon>NPAAA clade</taxon>
        <taxon>indigoferoid/millettioid clade</taxon>
        <taxon>Phaseoleae</taxon>
        <taxon>Cajanus</taxon>
    </lineage>
</organism>
<dbReference type="Pfam" id="PF13976">
    <property type="entry name" value="gag_pre-integrs"/>
    <property type="match status" value="1"/>
</dbReference>
<evidence type="ECO:0000259" key="2">
    <source>
        <dbReference type="Pfam" id="PF22936"/>
    </source>
</evidence>
<name>A0A151RBC5_CAJCA</name>
<feature type="domain" description="GAG-pre-integrase" evidence="1">
    <location>
        <begin position="106"/>
        <end position="169"/>
    </location>
</feature>
<dbReference type="InterPro" id="IPR025724">
    <property type="entry name" value="GAG-pre-integrase_dom"/>
</dbReference>
<dbReference type="InterPro" id="IPR054722">
    <property type="entry name" value="PolX-like_BBD"/>
</dbReference>
<evidence type="ECO:0000313" key="3">
    <source>
        <dbReference type="EMBL" id="KYP39779.1"/>
    </source>
</evidence>
<dbReference type="STRING" id="3821.A0A151RBC5"/>
<proteinExistence type="predicted"/>
<feature type="domain" description="Retrovirus-related Pol polyprotein from transposon TNT 1-94-like beta-barrel" evidence="2">
    <location>
        <begin position="1"/>
        <end position="79"/>
    </location>
</feature>
<evidence type="ECO:0000259" key="1">
    <source>
        <dbReference type="Pfam" id="PF13976"/>
    </source>
</evidence>
<dbReference type="EMBL" id="KQ483882">
    <property type="protein sequence ID" value="KYP39779.1"/>
    <property type="molecule type" value="Genomic_DNA"/>
</dbReference>
<evidence type="ECO:0000313" key="4">
    <source>
        <dbReference type="Proteomes" id="UP000075243"/>
    </source>
</evidence>
<dbReference type="Proteomes" id="UP000075243">
    <property type="component" value="Unassembled WGS sequence"/>
</dbReference>
<dbReference type="AlphaFoldDB" id="A0A151RBC5"/>
<reference evidence="3" key="1">
    <citation type="journal article" date="2012" name="Nat. Biotechnol.">
        <title>Draft genome sequence of pigeonpea (Cajanus cajan), an orphan legume crop of resource-poor farmers.</title>
        <authorList>
            <person name="Varshney R.K."/>
            <person name="Chen W."/>
            <person name="Li Y."/>
            <person name="Bharti A.K."/>
            <person name="Saxena R.K."/>
            <person name="Schlueter J.A."/>
            <person name="Donoghue M.T."/>
            <person name="Azam S."/>
            <person name="Fan G."/>
            <person name="Whaley A.M."/>
            <person name="Farmer A.D."/>
            <person name="Sheridan J."/>
            <person name="Iwata A."/>
            <person name="Tuteja R."/>
            <person name="Penmetsa R.V."/>
            <person name="Wu W."/>
            <person name="Upadhyaya H.D."/>
            <person name="Yang S.P."/>
            <person name="Shah T."/>
            <person name="Saxena K.B."/>
            <person name="Michael T."/>
            <person name="McCombie W.R."/>
            <person name="Yang B."/>
            <person name="Zhang G."/>
            <person name="Yang H."/>
            <person name="Wang J."/>
            <person name="Spillane C."/>
            <person name="Cook D.R."/>
            <person name="May G.D."/>
            <person name="Xu X."/>
            <person name="Jackson S.A."/>
        </authorList>
    </citation>
    <scope>NUCLEOTIDE SEQUENCE [LARGE SCALE GENOMIC DNA]</scope>
</reference>
<keyword evidence="4" id="KW-1185">Reference proteome</keyword>
<gene>
    <name evidence="3" type="ORF">KK1_038894</name>
</gene>
<dbReference type="Pfam" id="PF22936">
    <property type="entry name" value="Pol_BBD"/>
    <property type="match status" value="1"/>
</dbReference>
<dbReference type="OMA" id="DANAILW"/>
<protein>
    <submittedName>
        <fullName evidence="3">Retrovirus-related Pol polyprotein from transposon TNT 1-94</fullName>
    </submittedName>
</protein>
<accession>A0A151RBC5</accession>